<dbReference type="AlphaFoldDB" id="A0A1R0GU91"/>
<evidence type="ECO:0000313" key="2">
    <source>
        <dbReference type="EMBL" id="OLY80466.1"/>
    </source>
</evidence>
<name>A0A1R0GU91_9FUNG</name>
<evidence type="ECO:0000256" key="1">
    <source>
        <dbReference type="SAM" id="SignalP"/>
    </source>
</evidence>
<reference evidence="2 3" key="1">
    <citation type="journal article" date="2016" name="Mol. Biol. Evol.">
        <title>Genome-Wide Survey of Gut Fungi (Harpellales) Reveals the First Horizontally Transferred Ubiquitin Gene from a Mosquito Host.</title>
        <authorList>
            <person name="Wang Y."/>
            <person name="White M.M."/>
            <person name="Kvist S."/>
            <person name="Moncalvo J.M."/>
        </authorList>
    </citation>
    <scope>NUCLEOTIDE SEQUENCE [LARGE SCALE GENOMIC DNA]</scope>
    <source>
        <strain evidence="2 3">ALG-7-W6</strain>
    </source>
</reference>
<accession>A0A1R0GU91</accession>
<organism evidence="2 3">
    <name type="scientific">Smittium mucronatum</name>
    <dbReference type="NCBI Taxonomy" id="133383"/>
    <lineage>
        <taxon>Eukaryota</taxon>
        <taxon>Fungi</taxon>
        <taxon>Fungi incertae sedis</taxon>
        <taxon>Zoopagomycota</taxon>
        <taxon>Kickxellomycotina</taxon>
        <taxon>Harpellomycetes</taxon>
        <taxon>Harpellales</taxon>
        <taxon>Legeriomycetaceae</taxon>
        <taxon>Smittium</taxon>
    </lineage>
</organism>
<dbReference type="EMBL" id="LSSL01003443">
    <property type="protein sequence ID" value="OLY80466.1"/>
    <property type="molecule type" value="Genomic_DNA"/>
</dbReference>
<proteinExistence type="predicted"/>
<feature type="signal peptide" evidence="1">
    <location>
        <begin position="1"/>
        <end position="18"/>
    </location>
</feature>
<evidence type="ECO:0000313" key="3">
    <source>
        <dbReference type="Proteomes" id="UP000187455"/>
    </source>
</evidence>
<gene>
    <name evidence="2" type="ORF">AYI68_g5436</name>
</gene>
<keyword evidence="1" id="KW-0732">Signal</keyword>
<feature type="chain" id="PRO_5013294357" evidence="1">
    <location>
        <begin position="19"/>
        <end position="269"/>
    </location>
</feature>
<protein>
    <submittedName>
        <fullName evidence="2">Uncharacterized protein</fullName>
    </submittedName>
</protein>
<keyword evidence="3" id="KW-1185">Reference proteome</keyword>
<sequence>MKLVSSISISFSFLLAIAENILFGDQNANIVEYGSSNLVFANNQVKRNTQIAQDLEHANLKFQTRNLPSIRKKRKRDEVYSDKVSGVTEEDEENENHSAYLNELKNINIKICQEFLTGKIFADNINKINTTLTLFQKNIRKVASAGRSIKDVKLMPIYFKSLFEEIKDNIISSANDLEKKENILSRLMHKDFESYLTSCKKIITKLETDIDLLITDQAPRDKRHITDGNLNFRQSKIDAMDKISALLEYFLINEGNKSILEKYSGFNHF</sequence>
<dbReference type="Proteomes" id="UP000187455">
    <property type="component" value="Unassembled WGS sequence"/>
</dbReference>
<comment type="caution">
    <text evidence="2">The sequence shown here is derived from an EMBL/GenBank/DDBJ whole genome shotgun (WGS) entry which is preliminary data.</text>
</comment>